<gene>
    <name evidence="2" type="ORF">QMQ05_04570</name>
</gene>
<dbReference type="RefSeq" id="WP_058255260.1">
    <property type="nucleotide sequence ID" value="NZ_CP125942.1"/>
</dbReference>
<evidence type="ECO:0000256" key="1">
    <source>
        <dbReference type="SAM" id="Phobius"/>
    </source>
</evidence>
<evidence type="ECO:0000313" key="3">
    <source>
        <dbReference type="Proteomes" id="UP001486888"/>
    </source>
</evidence>
<keyword evidence="1" id="KW-1133">Transmembrane helix</keyword>
<keyword evidence="3" id="KW-1185">Reference proteome</keyword>
<dbReference type="AlphaFoldDB" id="A0AAU6WGZ2"/>
<accession>A0AAU6WGZ2</accession>
<dbReference type="KEGG" id="gey:QMQ05_04570"/>
<evidence type="ECO:0000313" key="2">
    <source>
        <dbReference type="EMBL" id="XAO46807.1"/>
    </source>
</evidence>
<organism evidence="2 3">
    <name type="scientific">Glutamicibacter ectropisis</name>
    <dbReference type="NCBI Taxonomy" id="3046593"/>
    <lineage>
        <taxon>Bacteria</taxon>
        <taxon>Bacillati</taxon>
        <taxon>Actinomycetota</taxon>
        <taxon>Actinomycetes</taxon>
        <taxon>Micrococcales</taxon>
        <taxon>Micrococcaceae</taxon>
        <taxon>Glutamicibacter</taxon>
    </lineage>
</organism>
<keyword evidence="1" id="KW-0472">Membrane</keyword>
<proteinExistence type="predicted"/>
<name>A0AAU6WGZ2_9MICC</name>
<dbReference type="Proteomes" id="UP001486888">
    <property type="component" value="Chromosome"/>
</dbReference>
<sequence>MGFASIFIIAAIIVLCAFPLVIGAFRGLDRKADELENLDPQTSKALRKARKDIDRGKGYYGPRQ</sequence>
<reference evidence="2 3" key="1">
    <citation type="submission" date="2023-05" db="EMBL/GenBank/DDBJ databases">
        <title>Glutamicibacter sp. B1, complete genome.</title>
        <authorList>
            <person name="Long Y.H."/>
            <person name="Fang T."/>
            <person name="Li X.Y."/>
        </authorList>
    </citation>
    <scope>NUCLEOTIDE SEQUENCE [LARGE SCALE GENOMIC DNA]</scope>
    <source>
        <strain evidence="2 3">B1</strain>
    </source>
</reference>
<keyword evidence="1" id="KW-0812">Transmembrane</keyword>
<protein>
    <submittedName>
        <fullName evidence="2">Uncharacterized protein</fullName>
    </submittedName>
</protein>
<dbReference type="EMBL" id="CP125942">
    <property type="protein sequence ID" value="XAO46807.1"/>
    <property type="molecule type" value="Genomic_DNA"/>
</dbReference>
<feature type="transmembrane region" description="Helical" evidence="1">
    <location>
        <begin position="6"/>
        <end position="25"/>
    </location>
</feature>